<dbReference type="CDD" id="cd07377">
    <property type="entry name" value="WHTH_GntR"/>
    <property type="match status" value="1"/>
</dbReference>
<dbReference type="InterPro" id="IPR015422">
    <property type="entry name" value="PyrdxlP-dep_Trfase_small"/>
</dbReference>
<dbReference type="AlphaFoldDB" id="A0A429XA35"/>
<accession>A0A429XA35</accession>
<evidence type="ECO:0000256" key="6">
    <source>
        <dbReference type="ARBA" id="ARBA00023125"/>
    </source>
</evidence>
<comment type="caution">
    <text evidence="9">The sequence shown here is derived from an EMBL/GenBank/DDBJ whole genome shotgun (WGS) entry which is preliminary data.</text>
</comment>
<dbReference type="Proteomes" id="UP000287296">
    <property type="component" value="Unassembled WGS sequence"/>
</dbReference>
<organism evidence="9 10">
    <name type="scientific">Siminovitchia terrae</name>
    <name type="common">Bacillus terrae</name>
    <dbReference type="NCBI Taxonomy" id="1914933"/>
    <lineage>
        <taxon>Bacteria</taxon>
        <taxon>Bacillati</taxon>
        <taxon>Bacillota</taxon>
        <taxon>Bacilli</taxon>
        <taxon>Bacillales</taxon>
        <taxon>Bacillaceae</taxon>
        <taxon>Siminovitchia</taxon>
    </lineage>
</organism>
<name>A0A429XA35_SIMTE</name>
<evidence type="ECO:0000259" key="8">
    <source>
        <dbReference type="PROSITE" id="PS50949"/>
    </source>
</evidence>
<keyword evidence="6" id="KW-0238">DNA-binding</keyword>
<dbReference type="InterPro" id="IPR036388">
    <property type="entry name" value="WH-like_DNA-bd_sf"/>
</dbReference>
<dbReference type="InterPro" id="IPR036390">
    <property type="entry name" value="WH_DNA-bd_sf"/>
</dbReference>
<evidence type="ECO:0000256" key="5">
    <source>
        <dbReference type="ARBA" id="ARBA00023015"/>
    </source>
</evidence>
<evidence type="ECO:0000313" key="10">
    <source>
        <dbReference type="Proteomes" id="UP000287296"/>
    </source>
</evidence>
<comment type="similarity">
    <text evidence="2">In the C-terminal section; belongs to the class-I pyridoxal-phosphate-dependent aminotransferase family.</text>
</comment>
<sequence length="458" mass="53073">MSAKYIGIMEEIKDRLAKGTLISGSKLPSVRQLSEKFSCSKNTVIKAYNELEKEHFIYSVPKSGYYVVNEFQSRENKKNAIDFLSAGPDKDVIPYIEFQHCINQAIDTYKEELFTYSDQQGLYSLRVELMKYLQSLQVFTNPERLFVVSGSQQALNLLVSMPFPNGKNNILIEQPTYFGFIESAIIHKPTTFGIDLTMDGIDLDRLEYIFRYNDIKFFYIVPRFQNPLGHSYTNMEKKKIVELAEKYDVYLVEDDFLGELDPNLKSDPLFTFNPSGRVIFIKSFSKIFLPGLRVATIVLPELMINNFLRYKFSADFNSSVLSQGALDIYLKSGMLNGHIKRIKEVYHKKMRLLQEACELLLPEHTSFTKPPTGFYLSVFLPEDVTAKQVVNLLRERNIYVDDASRMFLPEYKKENLLRLCISQVNESQIKPGIEQLARCINFIDSRKNYFTQNNHLLF</sequence>
<dbReference type="InterPro" id="IPR000524">
    <property type="entry name" value="Tscrpt_reg_HTH_GntR"/>
</dbReference>
<keyword evidence="4" id="KW-0663">Pyridoxal phosphate</keyword>
<evidence type="ECO:0000256" key="7">
    <source>
        <dbReference type="ARBA" id="ARBA00023163"/>
    </source>
</evidence>
<dbReference type="InterPro" id="IPR004839">
    <property type="entry name" value="Aminotransferase_I/II_large"/>
</dbReference>
<dbReference type="SMART" id="SM00345">
    <property type="entry name" value="HTH_GNTR"/>
    <property type="match status" value="1"/>
</dbReference>
<feature type="domain" description="HTH gntR-type" evidence="8">
    <location>
        <begin position="2"/>
        <end position="70"/>
    </location>
</feature>
<dbReference type="RefSeq" id="WP_120117575.1">
    <property type="nucleotide sequence ID" value="NZ_QYTW02000005.1"/>
</dbReference>
<dbReference type="SUPFAM" id="SSF46785">
    <property type="entry name" value="Winged helix' DNA-binding domain"/>
    <property type="match status" value="1"/>
</dbReference>
<dbReference type="InterPro" id="IPR015421">
    <property type="entry name" value="PyrdxlP-dep_Trfase_major"/>
</dbReference>
<keyword evidence="9" id="KW-0808">Transferase</keyword>
<protein>
    <submittedName>
        <fullName evidence="9">PLP-dependent aminotransferase family protein</fullName>
    </submittedName>
</protein>
<evidence type="ECO:0000313" key="9">
    <source>
        <dbReference type="EMBL" id="RST60256.1"/>
    </source>
</evidence>
<dbReference type="InterPro" id="IPR051446">
    <property type="entry name" value="HTH_trans_reg/aminotransferase"/>
</dbReference>
<keyword evidence="5" id="KW-0805">Transcription regulation</keyword>
<proteinExistence type="inferred from homology"/>
<reference evidence="9 10" key="1">
    <citation type="submission" date="2018-12" db="EMBL/GenBank/DDBJ databases">
        <authorList>
            <person name="Sun L."/>
            <person name="Chen Z."/>
        </authorList>
    </citation>
    <scope>NUCLEOTIDE SEQUENCE [LARGE SCALE GENOMIC DNA]</scope>
    <source>
        <strain evidence="9 10">LMG 29736</strain>
    </source>
</reference>
<dbReference type="PANTHER" id="PTHR46577">
    <property type="entry name" value="HTH-TYPE TRANSCRIPTIONAL REGULATORY PROTEIN GABR"/>
    <property type="match status" value="1"/>
</dbReference>
<gene>
    <name evidence="9" type="ORF">D5F11_007325</name>
</gene>
<comment type="cofactor">
    <cofactor evidence="1">
        <name>pyridoxal 5'-phosphate</name>
        <dbReference type="ChEBI" id="CHEBI:597326"/>
    </cofactor>
</comment>
<dbReference type="Gene3D" id="3.40.640.10">
    <property type="entry name" value="Type I PLP-dependent aspartate aminotransferase-like (Major domain)"/>
    <property type="match status" value="1"/>
</dbReference>
<keyword evidence="3 9" id="KW-0032">Aminotransferase</keyword>
<keyword evidence="7" id="KW-0804">Transcription</keyword>
<dbReference type="GO" id="GO:0003677">
    <property type="term" value="F:DNA binding"/>
    <property type="evidence" value="ECO:0007669"/>
    <property type="project" value="UniProtKB-KW"/>
</dbReference>
<dbReference type="GO" id="GO:0003700">
    <property type="term" value="F:DNA-binding transcription factor activity"/>
    <property type="evidence" value="ECO:0007669"/>
    <property type="project" value="InterPro"/>
</dbReference>
<dbReference type="GO" id="GO:0008483">
    <property type="term" value="F:transaminase activity"/>
    <property type="evidence" value="ECO:0007669"/>
    <property type="project" value="UniProtKB-KW"/>
</dbReference>
<dbReference type="CDD" id="cd00609">
    <property type="entry name" value="AAT_like"/>
    <property type="match status" value="1"/>
</dbReference>
<dbReference type="Pfam" id="PF00392">
    <property type="entry name" value="GntR"/>
    <property type="match status" value="1"/>
</dbReference>
<dbReference type="Pfam" id="PF00155">
    <property type="entry name" value="Aminotran_1_2"/>
    <property type="match status" value="1"/>
</dbReference>
<dbReference type="InterPro" id="IPR015424">
    <property type="entry name" value="PyrdxlP-dep_Trfase"/>
</dbReference>
<dbReference type="Gene3D" id="1.10.10.10">
    <property type="entry name" value="Winged helix-like DNA-binding domain superfamily/Winged helix DNA-binding domain"/>
    <property type="match status" value="1"/>
</dbReference>
<dbReference type="GO" id="GO:0030170">
    <property type="term" value="F:pyridoxal phosphate binding"/>
    <property type="evidence" value="ECO:0007669"/>
    <property type="project" value="InterPro"/>
</dbReference>
<dbReference type="Gene3D" id="3.90.1150.10">
    <property type="entry name" value="Aspartate Aminotransferase, domain 1"/>
    <property type="match status" value="1"/>
</dbReference>
<evidence type="ECO:0000256" key="2">
    <source>
        <dbReference type="ARBA" id="ARBA00005384"/>
    </source>
</evidence>
<dbReference type="EMBL" id="QYTW02000005">
    <property type="protein sequence ID" value="RST60256.1"/>
    <property type="molecule type" value="Genomic_DNA"/>
</dbReference>
<evidence type="ECO:0000256" key="3">
    <source>
        <dbReference type="ARBA" id="ARBA00022576"/>
    </source>
</evidence>
<dbReference type="PROSITE" id="PS50949">
    <property type="entry name" value="HTH_GNTR"/>
    <property type="match status" value="1"/>
</dbReference>
<evidence type="ECO:0000256" key="1">
    <source>
        <dbReference type="ARBA" id="ARBA00001933"/>
    </source>
</evidence>
<dbReference type="PANTHER" id="PTHR46577:SF1">
    <property type="entry name" value="HTH-TYPE TRANSCRIPTIONAL REGULATORY PROTEIN GABR"/>
    <property type="match status" value="1"/>
</dbReference>
<evidence type="ECO:0000256" key="4">
    <source>
        <dbReference type="ARBA" id="ARBA00022898"/>
    </source>
</evidence>
<dbReference type="SUPFAM" id="SSF53383">
    <property type="entry name" value="PLP-dependent transferases"/>
    <property type="match status" value="1"/>
</dbReference>
<dbReference type="OrthoDB" id="9802601at2"/>